<reference evidence="15" key="1">
    <citation type="submission" date="2018-08" db="EMBL/GenBank/DDBJ databases">
        <title>A genome reference for cultivated species of the human gut microbiota.</title>
        <authorList>
            <person name="Zou Y."/>
            <person name="Xue W."/>
            <person name="Luo G."/>
        </authorList>
    </citation>
    <scope>NUCLEOTIDE SEQUENCE [LARGE SCALE GENOMIC DNA]</scope>
    <source>
        <strain evidence="15">TF05-5AC</strain>
    </source>
</reference>
<comment type="similarity">
    <text evidence="2 12">Belongs to the RNA methyltransferase RsmE family.</text>
</comment>
<comment type="subcellular location">
    <subcellularLocation>
        <location evidence="1 12">Cytoplasm</location>
    </subcellularLocation>
</comment>
<comment type="catalytic activity">
    <reaction evidence="11 12">
        <text>uridine(1498) in 16S rRNA + S-adenosyl-L-methionine = N(3)-methyluridine(1498) in 16S rRNA + S-adenosyl-L-homocysteine + H(+)</text>
        <dbReference type="Rhea" id="RHEA:42920"/>
        <dbReference type="Rhea" id="RHEA-COMP:10283"/>
        <dbReference type="Rhea" id="RHEA-COMP:10284"/>
        <dbReference type="ChEBI" id="CHEBI:15378"/>
        <dbReference type="ChEBI" id="CHEBI:57856"/>
        <dbReference type="ChEBI" id="CHEBI:59789"/>
        <dbReference type="ChEBI" id="CHEBI:65315"/>
        <dbReference type="ChEBI" id="CHEBI:74502"/>
        <dbReference type="EC" id="2.1.1.193"/>
    </reaction>
</comment>
<evidence type="ECO:0000256" key="8">
    <source>
        <dbReference type="ARBA" id="ARBA00022679"/>
    </source>
</evidence>
<evidence type="ECO:0000256" key="3">
    <source>
        <dbReference type="ARBA" id="ARBA00012328"/>
    </source>
</evidence>
<dbReference type="InterPro" id="IPR006700">
    <property type="entry name" value="RsmE"/>
</dbReference>
<dbReference type="InterPro" id="IPR046886">
    <property type="entry name" value="RsmE_MTase_dom"/>
</dbReference>
<dbReference type="InterPro" id="IPR029026">
    <property type="entry name" value="tRNA_m1G_MTases_N"/>
</dbReference>
<protein>
    <recommendedName>
        <fullName evidence="4 12">Ribosomal RNA small subunit methyltransferase E</fullName>
        <ecNumber evidence="3 12">2.1.1.193</ecNumber>
    </recommendedName>
</protein>
<dbReference type="NCBIfam" id="TIGR00046">
    <property type="entry name" value="RsmE family RNA methyltransferase"/>
    <property type="match status" value="1"/>
</dbReference>
<dbReference type="PIRSF" id="PIRSF015601">
    <property type="entry name" value="MTase_slr0722"/>
    <property type="match status" value="1"/>
</dbReference>
<evidence type="ECO:0000256" key="7">
    <source>
        <dbReference type="ARBA" id="ARBA00022603"/>
    </source>
</evidence>
<dbReference type="Pfam" id="PF04452">
    <property type="entry name" value="Methyltrans_RNA"/>
    <property type="match status" value="1"/>
</dbReference>
<dbReference type="GO" id="GO:0070042">
    <property type="term" value="F:rRNA (uridine-N3-)-methyltransferase activity"/>
    <property type="evidence" value="ECO:0007669"/>
    <property type="project" value="TreeGrafter"/>
</dbReference>
<evidence type="ECO:0000256" key="1">
    <source>
        <dbReference type="ARBA" id="ARBA00004496"/>
    </source>
</evidence>
<dbReference type="CDD" id="cd18084">
    <property type="entry name" value="RsmE-like"/>
    <property type="match status" value="1"/>
</dbReference>
<dbReference type="AlphaFoldDB" id="A0A3E3HX05"/>
<evidence type="ECO:0000256" key="9">
    <source>
        <dbReference type="ARBA" id="ARBA00022691"/>
    </source>
</evidence>
<evidence type="ECO:0000256" key="5">
    <source>
        <dbReference type="ARBA" id="ARBA00022490"/>
    </source>
</evidence>
<keyword evidence="6 12" id="KW-0698">rRNA processing</keyword>
<evidence type="ECO:0000256" key="2">
    <source>
        <dbReference type="ARBA" id="ARBA00005528"/>
    </source>
</evidence>
<gene>
    <name evidence="15" type="ORF">DXC51_24540</name>
</gene>
<keyword evidence="7 12" id="KW-0489">Methyltransferase</keyword>
<comment type="caution">
    <text evidence="15">The sequence shown here is derived from an EMBL/GenBank/DDBJ whole genome shotgun (WGS) entry which is preliminary data.</text>
</comment>
<sequence length="250" mass="27699">MYQFFVESGQIQGKTVIITGSDVNHIKNVLRMKPGEEIAVSNGVDGREYRCGIEEIREDEVVCTLRFIKEDGLELPSRIYLFQCLPKADKMELVIQKAVELGAFAVVPVAAKRCVVKLDAKKEKSKLARWQGIAESAAKQSKRRIVPEVMPVMSMQEALHFAKDMDVKLFPYELAEGMGKTKELIAGIRPGQSIAVFIGPEGGFEDGEVEAASECGFVPVTLGRRILRTETAGFTVLAWIMYQLEADQGV</sequence>
<comment type="function">
    <text evidence="10 12">Specifically methylates the N3 position of the uracil ring of uridine 1498 (m3U1498) in 16S rRNA. Acts on the fully assembled 30S ribosomal subunit.</text>
</comment>
<feature type="domain" description="Ribosomal RNA small subunit methyltransferase E PUA-like" evidence="14">
    <location>
        <begin position="18"/>
        <end position="64"/>
    </location>
</feature>
<dbReference type="EMBL" id="QVLV01000026">
    <property type="protein sequence ID" value="RGE56373.1"/>
    <property type="molecule type" value="Genomic_DNA"/>
</dbReference>
<dbReference type="PANTHER" id="PTHR30027:SF3">
    <property type="entry name" value="16S RRNA (URACIL(1498)-N(3))-METHYLTRANSFERASE"/>
    <property type="match status" value="1"/>
</dbReference>
<dbReference type="RefSeq" id="WP_117545586.1">
    <property type="nucleotide sequence ID" value="NZ_JBKUNB010000019.1"/>
</dbReference>
<keyword evidence="9 12" id="KW-0949">S-adenosyl-L-methionine</keyword>
<evidence type="ECO:0000259" key="14">
    <source>
        <dbReference type="Pfam" id="PF20260"/>
    </source>
</evidence>
<accession>A0A3E3HX05</accession>
<dbReference type="EC" id="2.1.1.193" evidence="3 12"/>
<dbReference type="Gene3D" id="3.40.1280.10">
    <property type="match status" value="1"/>
</dbReference>
<evidence type="ECO:0000256" key="4">
    <source>
        <dbReference type="ARBA" id="ARBA00013673"/>
    </source>
</evidence>
<evidence type="ECO:0000256" key="6">
    <source>
        <dbReference type="ARBA" id="ARBA00022552"/>
    </source>
</evidence>
<evidence type="ECO:0000313" key="16">
    <source>
        <dbReference type="Proteomes" id="UP000260812"/>
    </source>
</evidence>
<evidence type="ECO:0000259" key="13">
    <source>
        <dbReference type="Pfam" id="PF04452"/>
    </source>
</evidence>
<dbReference type="Proteomes" id="UP000260812">
    <property type="component" value="Unassembled WGS sequence"/>
</dbReference>
<dbReference type="NCBIfam" id="NF008692">
    <property type="entry name" value="PRK11713.1-5"/>
    <property type="match status" value="1"/>
</dbReference>
<dbReference type="GO" id="GO:0005737">
    <property type="term" value="C:cytoplasm"/>
    <property type="evidence" value="ECO:0007669"/>
    <property type="project" value="UniProtKB-SubCell"/>
</dbReference>
<dbReference type="SUPFAM" id="SSF75217">
    <property type="entry name" value="alpha/beta knot"/>
    <property type="match status" value="1"/>
</dbReference>
<proteinExistence type="inferred from homology"/>
<dbReference type="PANTHER" id="PTHR30027">
    <property type="entry name" value="RIBOSOMAL RNA SMALL SUBUNIT METHYLTRANSFERASE E"/>
    <property type="match status" value="1"/>
</dbReference>
<keyword evidence="5 12" id="KW-0963">Cytoplasm</keyword>
<feature type="domain" description="Ribosomal RNA small subunit methyltransferase E methyltransferase" evidence="13">
    <location>
        <begin position="74"/>
        <end position="241"/>
    </location>
</feature>
<dbReference type="GeneID" id="97989935"/>
<keyword evidence="16" id="KW-1185">Reference proteome</keyword>
<dbReference type="Pfam" id="PF20260">
    <property type="entry name" value="PUA_4"/>
    <property type="match status" value="1"/>
</dbReference>
<organism evidence="15 16">
    <name type="scientific">Eisenbergiella massiliensis</name>
    <dbReference type="NCBI Taxonomy" id="1720294"/>
    <lineage>
        <taxon>Bacteria</taxon>
        <taxon>Bacillati</taxon>
        <taxon>Bacillota</taxon>
        <taxon>Clostridia</taxon>
        <taxon>Lachnospirales</taxon>
        <taxon>Lachnospiraceae</taxon>
        <taxon>Eisenbergiella</taxon>
    </lineage>
</organism>
<dbReference type="InterPro" id="IPR046887">
    <property type="entry name" value="RsmE_PUA-like"/>
</dbReference>
<dbReference type="SUPFAM" id="SSF88697">
    <property type="entry name" value="PUA domain-like"/>
    <property type="match status" value="1"/>
</dbReference>
<dbReference type="InterPro" id="IPR015947">
    <property type="entry name" value="PUA-like_sf"/>
</dbReference>
<evidence type="ECO:0000256" key="12">
    <source>
        <dbReference type="PIRNR" id="PIRNR015601"/>
    </source>
</evidence>
<evidence type="ECO:0000256" key="10">
    <source>
        <dbReference type="ARBA" id="ARBA00025699"/>
    </source>
</evidence>
<evidence type="ECO:0000313" key="15">
    <source>
        <dbReference type="EMBL" id="RGE56373.1"/>
    </source>
</evidence>
<dbReference type="GO" id="GO:0070475">
    <property type="term" value="P:rRNA base methylation"/>
    <property type="evidence" value="ECO:0007669"/>
    <property type="project" value="TreeGrafter"/>
</dbReference>
<dbReference type="Gene3D" id="2.40.240.20">
    <property type="entry name" value="Hypothetical PUA domain-like, domain 1"/>
    <property type="match status" value="1"/>
</dbReference>
<dbReference type="InterPro" id="IPR029028">
    <property type="entry name" value="Alpha/beta_knot_MTases"/>
</dbReference>
<evidence type="ECO:0000256" key="11">
    <source>
        <dbReference type="ARBA" id="ARBA00047944"/>
    </source>
</evidence>
<keyword evidence="8 12" id="KW-0808">Transferase</keyword>
<name>A0A3E3HX05_9FIRM</name>